<dbReference type="InterPro" id="IPR052384">
    <property type="entry name" value="TMTC_O-mannosyltransferase"/>
</dbReference>
<dbReference type="GO" id="GO:0005789">
    <property type="term" value="C:endoplasmic reticulum membrane"/>
    <property type="evidence" value="ECO:0007669"/>
    <property type="project" value="TreeGrafter"/>
</dbReference>
<protein>
    <submittedName>
        <fullName evidence="2">Transmembrane and TPR repeatcontaining protein 2like</fullName>
    </submittedName>
</protein>
<evidence type="ECO:0000313" key="2">
    <source>
        <dbReference type="EMBL" id="QQP36015.1"/>
    </source>
</evidence>
<dbReference type="Gene3D" id="1.25.40.10">
    <property type="entry name" value="Tetratricopeptide repeat domain"/>
    <property type="match status" value="1"/>
</dbReference>
<keyword evidence="2" id="KW-0812">Transmembrane</keyword>
<name>A0A7T8GR46_CALRO</name>
<dbReference type="PANTHER" id="PTHR44216">
    <property type="entry name" value="PROTEIN O-MANNOSYL-TRANSFERASE TMTC2"/>
    <property type="match status" value="1"/>
</dbReference>
<dbReference type="Proteomes" id="UP000595437">
    <property type="component" value="Chromosome 15"/>
</dbReference>
<dbReference type="EMBL" id="CP045904">
    <property type="protein sequence ID" value="QQP36015.1"/>
    <property type="molecule type" value="Genomic_DNA"/>
</dbReference>
<feature type="repeat" description="TPR" evidence="1">
    <location>
        <begin position="2"/>
        <end position="35"/>
    </location>
</feature>
<dbReference type="PROSITE" id="PS50005">
    <property type="entry name" value="TPR"/>
    <property type="match status" value="1"/>
</dbReference>
<dbReference type="GO" id="GO:0035269">
    <property type="term" value="P:protein O-linked glycosylation via mannose"/>
    <property type="evidence" value="ECO:0007669"/>
    <property type="project" value="TreeGrafter"/>
</dbReference>
<dbReference type="InterPro" id="IPR011990">
    <property type="entry name" value="TPR-like_helical_dom_sf"/>
</dbReference>
<dbReference type="Pfam" id="PF00515">
    <property type="entry name" value="TPR_1"/>
    <property type="match status" value="1"/>
</dbReference>
<keyword evidence="3" id="KW-1185">Reference proteome</keyword>
<dbReference type="SUPFAM" id="SSF48452">
    <property type="entry name" value="TPR-like"/>
    <property type="match status" value="1"/>
</dbReference>
<organism evidence="2 3">
    <name type="scientific">Caligus rogercresseyi</name>
    <name type="common">Sea louse</name>
    <dbReference type="NCBI Taxonomy" id="217165"/>
    <lineage>
        <taxon>Eukaryota</taxon>
        <taxon>Metazoa</taxon>
        <taxon>Ecdysozoa</taxon>
        <taxon>Arthropoda</taxon>
        <taxon>Crustacea</taxon>
        <taxon>Multicrustacea</taxon>
        <taxon>Hexanauplia</taxon>
        <taxon>Copepoda</taxon>
        <taxon>Siphonostomatoida</taxon>
        <taxon>Caligidae</taxon>
        <taxon>Caligus</taxon>
    </lineage>
</organism>
<dbReference type="PROSITE" id="PS50293">
    <property type="entry name" value="TPR_REGION"/>
    <property type="match status" value="1"/>
</dbReference>
<gene>
    <name evidence="2" type="ORF">FKW44_020982</name>
</gene>
<feature type="non-terminal residue" evidence="2">
    <location>
        <position position="1"/>
    </location>
</feature>
<dbReference type="GO" id="GO:0000030">
    <property type="term" value="F:mannosyltransferase activity"/>
    <property type="evidence" value="ECO:0007669"/>
    <property type="project" value="TreeGrafter"/>
</dbReference>
<dbReference type="OrthoDB" id="1658288at2759"/>
<dbReference type="InterPro" id="IPR019734">
    <property type="entry name" value="TPR_rpt"/>
</dbReference>
<accession>A0A7T8GR46</accession>
<keyword evidence="2" id="KW-0472">Membrane</keyword>
<reference evidence="3" key="1">
    <citation type="submission" date="2021-01" db="EMBL/GenBank/DDBJ databases">
        <title>Caligus Genome Assembly.</title>
        <authorList>
            <person name="Gallardo-Escarate C."/>
        </authorList>
    </citation>
    <scope>NUCLEOTIDE SEQUENCE [LARGE SCALE GENOMIC DNA]</scope>
</reference>
<dbReference type="SMART" id="SM00028">
    <property type="entry name" value="TPR"/>
    <property type="match status" value="1"/>
</dbReference>
<sequence length="63" mass="7099">DASAHMNLGAMLHFLEKYQEAESSYLRALMLDPSNPSTRINLQRLHNIMKKRGLATSSKISVI</sequence>
<evidence type="ECO:0000256" key="1">
    <source>
        <dbReference type="PROSITE-ProRule" id="PRU00339"/>
    </source>
</evidence>
<proteinExistence type="predicted"/>
<keyword evidence="1" id="KW-0802">TPR repeat</keyword>
<dbReference type="AlphaFoldDB" id="A0A7T8GR46"/>
<dbReference type="PANTHER" id="PTHR44216:SF3">
    <property type="entry name" value="PROTEIN O-MANNOSYL-TRANSFERASE TMTC2"/>
    <property type="match status" value="1"/>
</dbReference>
<evidence type="ECO:0000313" key="3">
    <source>
        <dbReference type="Proteomes" id="UP000595437"/>
    </source>
</evidence>